<evidence type="ECO:0000313" key="3">
    <source>
        <dbReference type="Proteomes" id="UP000215506"/>
    </source>
</evidence>
<evidence type="ECO:0000256" key="1">
    <source>
        <dbReference type="SAM" id="MobiDB-lite"/>
    </source>
</evidence>
<dbReference type="RefSeq" id="WP_094025198.1">
    <property type="nucleotide sequence ID" value="NZ_NGAF01000003.1"/>
</dbReference>
<sequence>MSIADIERVRPERLRCRQLRMLAVVTNESGCRDATQVLLERAYRRWSGRPDCDHFPPVQRWQAIEPGYLDGAELLPGSLIGAAAAGHRPRIRDLSLGVQAALVLHSGCPAHVEETVLPGAGRGALAQGSRRGLFISVYGLPEDDMTLAESVLAGYAGLGALTVVERFSRWLPDKASHPTVSVPARAARTDPRAVA</sequence>
<dbReference type="AlphaFoldDB" id="A0A231HAJ7"/>
<dbReference type="EMBL" id="NGAF01000003">
    <property type="protein sequence ID" value="OXR45983.1"/>
    <property type="molecule type" value="Genomic_DNA"/>
</dbReference>
<name>A0A231HAJ7_9NOCA</name>
<gene>
    <name evidence="2" type="ORF">B7C42_02276</name>
</gene>
<comment type="caution">
    <text evidence="2">The sequence shown here is derived from an EMBL/GenBank/DDBJ whole genome shotgun (WGS) entry which is preliminary data.</text>
</comment>
<protein>
    <submittedName>
        <fullName evidence="2">Uncharacterized protein</fullName>
    </submittedName>
</protein>
<feature type="region of interest" description="Disordered" evidence="1">
    <location>
        <begin position="176"/>
        <end position="195"/>
    </location>
</feature>
<accession>A0A231HAJ7</accession>
<evidence type="ECO:0000313" key="2">
    <source>
        <dbReference type="EMBL" id="OXR45983.1"/>
    </source>
</evidence>
<reference evidence="2 3" key="1">
    <citation type="submission" date="2017-07" db="EMBL/GenBank/DDBJ databases">
        <title>First draft Genome Sequence of Nocardia cerradoensis isolated from human infection.</title>
        <authorList>
            <person name="Carrasco G."/>
        </authorList>
    </citation>
    <scope>NUCLEOTIDE SEQUENCE [LARGE SCALE GENOMIC DNA]</scope>
    <source>
        <strain evidence="2 3">CNM20130759</strain>
    </source>
</reference>
<dbReference type="Proteomes" id="UP000215506">
    <property type="component" value="Unassembled WGS sequence"/>
</dbReference>
<keyword evidence="3" id="KW-1185">Reference proteome</keyword>
<proteinExistence type="predicted"/>
<organism evidence="2 3">
    <name type="scientific">Nocardia cerradoensis</name>
    <dbReference type="NCBI Taxonomy" id="85688"/>
    <lineage>
        <taxon>Bacteria</taxon>
        <taxon>Bacillati</taxon>
        <taxon>Actinomycetota</taxon>
        <taxon>Actinomycetes</taxon>
        <taxon>Mycobacteriales</taxon>
        <taxon>Nocardiaceae</taxon>
        <taxon>Nocardia</taxon>
    </lineage>
</organism>